<protein>
    <submittedName>
        <fullName evidence="2">Uncharacterized protein</fullName>
    </submittedName>
</protein>
<dbReference type="Proteomes" id="UP000050398">
    <property type="component" value="Unassembled WGS sequence"/>
</dbReference>
<gene>
    <name evidence="2" type="ORF">AM506_15015</name>
</gene>
<dbReference type="PATRIC" id="fig|218284.4.peg.1186"/>
<evidence type="ECO:0000313" key="2">
    <source>
        <dbReference type="EMBL" id="KPL58828.1"/>
    </source>
</evidence>
<sequence>MYTISDQEVLYLKSEIENLNKTIRTLKSSYLYAENEYHKEQLQKAQEELTLAYRRIDENETVERELIKDRNLFKEGKEKLESQVSALHDALHGKDELLQQSQVSKNDLQQELLSIKLEKKQISQRITEIEKDQQDLFSKNQSLLEENILHLRKIDSLNSELQGKKLHISDLNSALVHSEDTKKEIFFTLIAKTEELEKALSERKHTLDSLQLAKEHLIQAEKQKMEYIKTFISQYQKHFEENEWWLSSQFADIDQRTKLQDERIDAVEQEQEIHFTLQNEVLEGKFAQVEQKFVDFLEEVDSIREYNLTLTHSLLELKRLVESQKRSQSHIITARQKSSAEKLPAPMDYYFIEDEKE</sequence>
<reference evidence="2 3" key="1">
    <citation type="submission" date="2015-08" db="EMBL/GenBank/DDBJ databases">
        <title>Draft Genome Sequence of Bacillus vietnamensis UCD-SED5.</title>
        <authorList>
            <person name="Lee R.D."/>
            <person name="Jospin G."/>
            <person name="Lang J.M."/>
            <person name="Coil D.A."/>
            <person name="Eisen J.A."/>
        </authorList>
    </citation>
    <scope>NUCLEOTIDE SEQUENCE [LARGE SCALE GENOMIC DNA]</scope>
    <source>
        <strain evidence="2 3">UCD-SED5</strain>
    </source>
</reference>
<organism evidence="2 3">
    <name type="scientific">Rossellomorea vietnamensis</name>
    <dbReference type="NCBI Taxonomy" id="218284"/>
    <lineage>
        <taxon>Bacteria</taxon>
        <taxon>Bacillati</taxon>
        <taxon>Bacillota</taxon>
        <taxon>Bacilli</taxon>
        <taxon>Bacillales</taxon>
        <taxon>Bacillaceae</taxon>
        <taxon>Rossellomorea</taxon>
    </lineage>
</organism>
<feature type="coiled-coil region" evidence="1">
    <location>
        <begin position="16"/>
        <end position="59"/>
    </location>
</feature>
<name>A0A0P6WR37_9BACI</name>
<keyword evidence="1" id="KW-0175">Coiled coil</keyword>
<dbReference type="EMBL" id="LIXZ01000012">
    <property type="protein sequence ID" value="KPL58828.1"/>
    <property type="molecule type" value="Genomic_DNA"/>
</dbReference>
<evidence type="ECO:0000256" key="1">
    <source>
        <dbReference type="SAM" id="Coils"/>
    </source>
</evidence>
<proteinExistence type="predicted"/>
<comment type="caution">
    <text evidence="2">The sequence shown here is derived from an EMBL/GenBank/DDBJ whole genome shotgun (WGS) entry which is preliminary data.</text>
</comment>
<dbReference type="AlphaFoldDB" id="A0A0P6WR37"/>
<evidence type="ECO:0000313" key="3">
    <source>
        <dbReference type="Proteomes" id="UP000050398"/>
    </source>
</evidence>
<accession>A0A0P6WR37</accession>